<dbReference type="PATRIC" id="fig|1123269.5.peg.608"/>
<dbReference type="Proteomes" id="UP000018851">
    <property type="component" value="Chromosome"/>
</dbReference>
<organism evidence="1 2">
    <name type="scientific">Sphingomonas sanxanigenens DSM 19645 = NX02</name>
    <dbReference type="NCBI Taxonomy" id="1123269"/>
    <lineage>
        <taxon>Bacteria</taxon>
        <taxon>Pseudomonadati</taxon>
        <taxon>Pseudomonadota</taxon>
        <taxon>Alphaproteobacteria</taxon>
        <taxon>Sphingomonadales</taxon>
        <taxon>Sphingomonadaceae</taxon>
        <taxon>Sphingomonas</taxon>
    </lineage>
</organism>
<protein>
    <submittedName>
        <fullName evidence="1">Uncharacterized protein</fullName>
    </submittedName>
</protein>
<dbReference type="STRING" id="1123269.NX02_03135"/>
<reference evidence="1 2" key="1">
    <citation type="submission" date="2013-07" db="EMBL/GenBank/DDBJ databases">
        <title>Completed genome of Sphingomonas sanxanigenens NX02.</title>
        <authorList>
            <person name="Ma T."/>
            <person name="Huang H."/>
            <person name="Wu M."/>
            <person name="Li X."/>
            <person name="Li G."/>
        </authorList>
    </citation>
    <scope>NUCLEOTIDE SEQUENCE [LARGE SCALE GENOMIC DNA]</scope>
    <source>
        <strain evidence="1 2">NX02</strain>
    </source>
</reference>
<sequence length="142" mass="15372">MPPRLGAALEGAERLFDLPLPTPAERGALARAIAEIEAAGRGAPVAAIDIAIGKLALAFPPVKQSEAAATARLALYREALADLPADILAEAVAACIRRCRFFPTVAEIREGARGPLALREWQLGRLRMLAWRHDREFRGEKQ</sequence>
<evidence type="ECO:0000313" key="2">
    <source>
        <dbReference type="Proteomes" id="UP000018851"/>
    </source>
</evidence>
<name>W0A7C6_9SPHN</name>
<dbReference type="HOGENOM" id="CLU_1814605_0_0_5"/>
<dbReference type="OrthoDB" id="7590025at2"/>
<dbReference type="AlphaFoldDB" id="W0A7C6"/>
<keyword evidence="2" id="KW-1185">Reference proteome</keyword>
<dbReference type="EMBL" id="CP006644">
    <property type="protein sequence ID" value="AHE52382.1"/>
    <property type="molecule type" value="Genomic_DNA"/>
</dbReference>
<gene>
    <name evidence="1" type="ORF">NX02_03135</name>
</gene>
<dbReference type="KEGG" id="ssan:NX02_03135"/>
<proteinExistence type="predicted"/>
<dbReference type="eggNOG" id="ENOG5030RQF">
    <property type="taxonomic scope" value="Bacteria"/>
</dbReference>
<accession>W0A7C6</accession>
<evidence type="ECO:0000313" key="1">
    <source>
        <dbReference type="EMBL" id="AHE52382.1"/>
    </source>
</evidence>